<evidence type="ECO:0000256" key="1">
    <source>
        <dbReference type="SAM" id="MobiDB-lite"/>
    </source>
</evidence>
<dbReference type="EMBL" id="CP000589">
    <property type="protein sequence ID" value="ABO97785.1"/>
    <property type="molecule type" value="Genomic_DNA"/>
</dbReference>
<proteinExistence type="predicted"/>
<dbReference type="PROSITE" id="PS50072">
    <property type="entry name" value="CSA_PPIASE_2"/>
    <property type="match status" value="1"/>
</dbReference>
<organism evidence="3 4">
    <name type="scientific">Ostreococcus lucimarinus (strain CCE9901)</name>
    <dbReference type="NCBI Taxonomy" id="436017"/>
    <lineage>
        <taxon>Eukaryota</taxon>
        <taxon>Viridiplantae</taxon>
        <taxon>Chlorophyta</taxon>
        <taxon>Mamiellophyceae</taxon>
        <taxon>Mamiellales</taxon>
        <taxon>Bathycoccaceae</taxon>
        <taxon>Ostreococcus</taxon>
    </lineage>
</organism>
<evidence type="ECO:0000259" key="2">
    <source>
        <dbReference type="PROSITE" id="PS50072"/>
    </source>
</evidence>
<dbReference type="SUPFAM" id="SSF50891">
    <property type="entry name" value="Cyclophilin-like"/>
    <property type="match status" value="1"/>
</dbReference>
<dbReference type="Gramene" id="ABO97785">
    <property type="protein sequence ID" value="ABO97785"/>
    <property type="gene ID" value="OSTLU_16669"/>
</dbReference>
<evidence type="ECO:0000313" key="3">
    <source>
        <dbReference type="EMBL" id="ABO97785.1"/>
    </source>
</evidence>
<dbReference type="Gene3D" id="2.40.100.10">
    <property type="entry name" value="Cyclophilin-like"/>
    <property type="match status" value="1"/>
</dbReference>
<dbReference type="PANTHER" id="PTHR47724:SF1">
    <property type="entry name" value="PEPTIDYL-PROLYL CIS-TRANS ISOMERASE CYP26-2, CHLOROPLASTIC"/>
    <property type="match status" value="1"/>
</dbReference>
<dbReference type="Pfam" id="PF00160">
    <property type="entry name" value="Pro_isomerase"/>
    <property type="match status" value="1"/>
</dbReference>
<keyword evidence="3" id="KW-0413">Isomerase</keyword>
<dbReference type="STRING" id="436017.A4S290"/>
<dbReference type="GeneID" id="5003579"/>
<keyword evidence="4" id="KW-1185">Reference proteome</keyword>
<feature type="region of interest" description="Disordered" evidence="1">
    <location>
        <begin position="275"/>
        <end position="306"/>
    </location>
</feature>
<dbReference type="AlphaFoldDB" id="A4S290"/>
<dbReference type="OMA" id="QHDTLKR"/>
<reference evidence="3 4" key="1">
    <citation type="journal article" date="2007" name="Proc. Natl. Acad. Sci. U.S.A.">
        <title>The tiny eukaryote Ostreococcus provides genomic insights into the paradox of plankton speciation.</title>
        <authorList>
            <person name="Palenik B."/>
            <person name="Grimwood J."/>
            <person name="Aerts A."/>
            <person name="Rouze P."/>
            <person name="Salamov A."/>
            <person name="Putnam N."/>
            <person name="Dupont C."/>
            <person name="Jorgensen R."/>
            <person name="Derelle E."/>
            <person name="Rombauts S."/>
            <person name="Zhou K."/>
            <person name="Otillar R."/>
            <person name="Merchant S.S."/>
            <person name="Podell S."/>
            <person name="Gaasterland T."/>
            <person name="Napoli C."/>
            <person name="Gendler K."/>
            <person name="Manuell A."/>
            <person name="Tai V."/>
            <person name="Vallon O."/>
            <person name="Piganeau G."/>
            <person name="Jancek S."/>
            <person name="Heijde M."/>
            <person name="Jabbari K."/>
            <person name="Bowler C."/>
            <person name="Lohr M."/>
            <person name="Robbens S."/>
            <person name="Werner G."/>
            <person name="Dubchak I."/>
            <person name="Pazour G.J."/>
            <person name="Ren Q."/>
            <person name="Paulsen I."/>
            <person name="Delwiche C."/>
            <person name="Schmutz J."/>
            <person name="Rokhsar D."/>
            <person name="Van de Peer Y."/>
            <person name="Moreau H."/>
            <person name="Grigoriev I.V."/>
        </authorList>
    </citation>
    <scope>NUCLEOTIDE SEQUENCE [LARGE SCALE GENOMIC DNA]</scope>
    <source>
        <strain evidence="3 4">CCE9901</strain>
    </source>
</reference>
<gene>
    <name evidence="3" type="primary">CYN14</name>
    <name evidence="3" type="ORF">OSTLU_16669</name>
</gene>
<dbReference type="InterPro" id="IPR044185">
    <property type="entry name" value="CYP26-2-like"/>
</dbReference>
<dbReference type="PANTHER" id="PTHR47724">
    <property type="entry name" value="PEPTIDYL-PROLYL CIS-TRANS ISOMERASE CYP26-2, CHLOROPLASTIC"/>
    <property type="match status" value="1"/>
</dbReference>
<dbReference type="KEGG" id="olu:OSTLU_16669"/>
<dbReference type="GO" id="GO:0003755">
    <property type="term" value="F:peptidyl-prolyl cis-trans isomerase activity"/>
    <property type="evidence" value="ECO:0007669"/>
    <property type="project" value="InterPro"/>
</dbReference>
<dbReference type="GO" id="GO:0009507">
    <property type="term" value="C:chloroplast"/>
    <property type="evidence" value="ECO:0007669"/>
    <property type="project" value="TreeGrafter"/>
</dbReference>
<dbReference type="InterPro" id="IPR029000">
    <property type="entry name" value="Cyclophilin-like_dom_sf"/>
</dbReference>
<dbReference type="InterPro" id="IPR002130">
    <property type="entry name" value="Cyclophilin-type_PPIase_dom"/>
</dbReference>
<feature type="region of interest" description="Disordered" evidence="1">
    <location>
        <begin position="1"/>
        <end position="46"/>
    </location>
</feature>
<evidence type="ECO:0000313" key="4">
    <source>
        <dbReference type="Proteomes" id="UP000001568"/>
    </source>
</evidence>
<accession>A4S290</accession>
<feature type="domain" description="PPIase cyclophilin-type" evidence="2">
    <location>
        <begin position="67"/>
        <end position="205"/>
    </location>
</feature>
<dbReference type="OrthoDB" id="408413at2759"/>
<dbReference type="RefSeq" id="XP_001419492.1">
    <property type="nucleotide sequence ID" value="XM_001419455.1"/>
</dbReference>
<dbReference type="HOGENOM" id="CLU_910275_0_0_1"/>
<feature type="compositionally biased region" description="Low complexity" evidence="1">
    <location>
        <begin position="289"/>
        <end position="306"/>
    </location>
</feature>
<protein>
    <submittedName>
        <fullName evidence="3">Peptidyl-prolyl cis-trans isomerase, cyclophilin-type</fullName>
    </submittedName>
</protein>
<dbReference type="Proteomes" id="UP000001568">
    <property type="component" value="Chromosome 9"/>
</dbReference>
<name>A4S290_OSTLU</name>
<sequence>MTKFEPLAKGERGRDRARPSAAERRSRMETFKRTGAHPELEIDPDDARRAKRLANVARKNASNVKAFVDVEVAGENRGSVVIEVLEEAAPRAARRFAERLEATEGDRDGVSYRDSCEMTTVDDELRVSFGVSGKRVKTTIEVEGELTHAAAGVVGVDRRSGEFCVTTAACESLDESAQVVGRVISGLEILRALTHREKGEKVPTPVRVTACGVVRGGADVSALVGVAARGRAEAAAKARAEAEKIRNESQHDTLKRLRAESAQKGAEMNEIVRSTLGKKLKEAPKKKPGAGMLDSMLGSSSSDSED</sequence>